<dbReference type="EC" id="2.7.7.7" evidence="3"/>
<keyword evidence="7" id="KW-0235">DNA replication</keyword>
<dbReference type="InterPro" id="IPR004805">
    <property type="entry name" value="DnaE2/DnaE/PolC"/>
</dbReference>
<feature type="domain" description="Polymerase/histidinol phosphatase N-terminal" evidence="11">
    <location>
        <begin position="76"/>
        <end position="139"/>
    </location>
</feature>
<dbReference type="InterPro" id="IPR029460">
    <property type="entry name" value="DNAPol_HHH"/>
</dbReference>
<comment type="subcellular location">
    <subcellularLocation>
        <location evidence="1">Cytoplasm</location>
    </subcellularLocation>
</comment>
<dbReference type="EMBL" id="AP022558">
    <property type="protein sequence ID" value="BBW98886.1"/>
    <property type="molecule type" value="Genomic_DNA"/>
</dbReference>
<dbReference type="GO" id="GO:0003887">
    <property type="term" value="F:DNA-directed DNA polymerase activity"/>
    <property type="evidence" value="ECO:0007669"/>
    <property type="project" value="UniProtKB-KW"/>
</dbReference>
<dbReference type="SMART" id="SM00481">
    <property type="entry name" value="POLIIIAc"/>
    <property type="match status" value="1"/>
</dbReference>
<evidence type="ECO:0000256" key="8">
    <source>
        <dbReference type="ARBA" id="ARBA00022932"/>
    </source>
</evidence>
<dbReference type="NCBIfam" id="TIGR00594">
    <property type="entry name" value="polc"/>
    <property type="match status" value="1"/>
</dbReference>
<evidence type="ECO:0000256" key="1">
    <source>
        <dbReference type="ARBA" id="ARBA00004496"/>
    </source>
</evidence>
<dbReference type="AlphaFoldDB" id="A0A679FYU2"/>
<dbReference type="InterPro" id="IPR004013">
    <property type="entry name" value="PHP_dom"/>
</dbReference>
<dbReference type="RefSeq" id="WP_172418863.1">
    <property type="nucleotide sequence ID" value="NZ_AP022558.1"/>
</dbReference>
<dbReference type="SUPFAM" id="SSF89550">
    <property type="entry name" value="PHP domain-like"/>
    <property type="match status" value="1"/>
</dbReference>
<dbReference type="Gene3D" id="1.10.10.1600">
    <property type="entry name" value="Bacterial DNA polymerase III alpha subunit, thumb domain"/>
    <property type="match status" value="1"/>
</dbReference>
<keyword evidence="5" id="KW-0808">Transferase</keyword>
<dbReference type="GO" id="GO:0005737">
    <property type="term" value="C:cytoplasm"/>
    <property type="evidence" value="ECO:0007669"/>
    <property type="project" value="UniProtKB-SubCell"/>
</dbReference>
<dbReference type="InterPro" id="IPR041931">
    <property type="entry name" value="DNA_pol3_alpha_thumb_dom"/>
</dbReference>
<evidence type="ECO:0000256" key="2">
    <source>
        <dbReference type="ARBA" id="ARBA00009496"/>
    </source>
</evidence>
<dbReference type="Gene3D" id="1.10.150.870">
    <property type="match status" value="1"/>
</dbReference>
<sequence length="1227" mass="140562">MTVPIYTFQTKKVPYPLHTFADVVLDGSRLIVQKQGAVLDIVDGSPYRSLFRIRKRLKAVVVQQGERTTWQMVRWVDLHRHSGYSLLDGGSLISDMVQKTEYAGAITDHGAMFGVLEYYKQMKAANKLPILGMEAYSETMEGRKEENHLLLLVRNEQGFRNLMKLTSLSYENFYRKPHVSYDMLARYGEGLIATTSCLGGEIPQLLVKGKYEQAKDVAKTMIDIFGKENYYVELQRHGIEEEAVVNPQLMELSKELGLKVVATIDSHYTNQDDAFVHEVLLCIGTGKTIYDEKRMKLPGEGYYIHSPDEAEERFWDIPEALDAGLEIAEKCSGWELDLTQRYMPHTEIPSSFVNEDAYFEHLCWEGFDERFKGKEEHASPVYRERLSYEIKTIQQMGFSGYFLIVWDLIRHAKEKGIAVGPGRGSVVGSLAAYCLGITALDPIPYGLLFERFLNPERVSMPDIDIDFQDDRRDEMVEYVKEKYGDHAVSRIITFGSLHARSVVRDVARALNVSYSFADKIAKSIPEKETLAQALASSVELQKLYEEHDVVRQIVDIAKRLEGLPRHASQHACGVVIAPAAVREFVPELLLTNKETNTKERTTQMTMTEVEELGLLKMDFLGLRTMTVIQKTLDMINEKRKRERLPLLTYTDIPLTDKRVYQDIAKGETYAVFQLESKGMRMFMKELFADAAQVQEGSIELFERLIAGVALYRPGPMDAIPDYLQNMRNPSSIRYDHPLLRPILQTTYGQIVYQEQVMQIVRDLAGYSLGRSDLIRRAMGKKKADVMEREKTHFIEGIVREDGTVEVEGCIRRDIPREVAERIWNKMEDFAKYAFNKSHAAAYALIGYVTAWLKYYYPLEYMTSVLNSVISDSEKLKEYLHICKKMNIQVLPPSVNRSDAFFSVEDGTIRFGLMGIRNVGKAAERIVEERKRHGAFHDLSSFLNRMAKHEAIDKKVLESLIYSGAMDELEGTRKEKIHMLELLLKELELIKKESRQGQITLFDYAEEVGDKTLSDVKQIALPSLGEFEENEKLEKEREYAGFYVSRHPLDRYKDQLRDLRVSLPSEWEEVSKQEAAMAGVVQKRRLCYSKKGTPYLTFQLEDEAASMSCLVFEKHLESIQSLIHDGSLVVVHGSIKTDDFGASMHVRHASLLDAFVQKGKPKSVWVKTNVERIAREVFALARKEAGPVPLYVVYRGRTYRSKHDIRLTLDTLEQLEKLCGKWVRVVYS</sequence>
<dbReference type="Pfam" id="PF02811">
    <property type="entry name" value="PHP"/>
    <property type="match status" value="1"/>
</dbReference>
<dbReference type="Proteomes" id="UP000501421">
    <property type="component" value="Plasmid pGspE55-1"/>
</dbReference>
<dbReference type="Pfam" id="PF17657">
    <property type="entry name" value="DNA_pol3_finger"/>
    <property type="match status" value="1"/>
</dbReference>
<geneLocation type="plasmid" evidence="12 13">
    <name>pGspE55-1</name>
</geneLocation>
<dbReference type="NCBIfam" id="NF004226">
    <property type="entry name" value="PRK05673.1"/>
    <property type="match status" value="1"/>
</dbReference>
<dbReference type="GO" id="GO:0008408">
    <property type="term" value="F:3'-5' exonuclease activity"/>
    <property type="evidence" value="ECO:0007669"/>
    <property type="project" value="InterPro"/>
</dbReference>
<accession>A0A679FYU2</accession>
<dbReference type="Pfam" id="PF14579">
    <property type="entry name" value="HHH_6"/>
    <property type="match status" value="1"/>
</dbReference>
<comment type="function">
    <text evidence="9">DNA polymerase III is a complex, multichain enzyme responsible for most of the replicative synthesis in bacteria. This DNA polymerase also exhibits 3' to 5' exonuclease activity. The alpha chain is the DNA polymerase.</text>
</comment>
<keyword evidence="8 12" id="KW-0239">DNA-directed DNA polymerase</keyword>
<evidence type="ECO:0000256" key="4">
    <source>
        <dbReference type="ARBA" id="ARBA00019114"/>
    </source>
</evidence>
<dbReference type="CDD" id="cd12113">
    <property type="entry name" value="PHP_PolIIIA_DnaE3"/>
    <property type="match status" value="1"/>
</dbReference>
<evidence type="ECO:0000256" key="10">
    <source>
        <dbReference type="ARBA" id="ARBA00049244"/>
    </source>
</evidence>
<dbReference type="InterPro" id="IPR011708">
    <property type="entry name" value="DNA_pol3_alpha_NTPase_dom"/>
</dbReference>
<evidence type="ECO:0000256" key="7">
    <source>
        <dbReference type="ARBA" id="ARBA00022705"/>
    </source>
</evidence>
<evidence type="ECO:0000256" key="9">
    <source>
        <dbReference type="ARBA" id="ARBA00025611"/>
    </source>
</evidence>
<keyword evidence="6" id="KW-0548">Nucleotidyltransferase</keyword>
<dbReference type="InterPro" id="IPR016195">
    <property type="entry name" value="Pol/histidinol_Pase-like"/>
</dbReference>
<dbReference type="PANTHER" id="PTHR32294">
    <property type="entry name" value="DNA POLYMERASE III SUBUNIT ALPHA"/>
    <property type="match status" value="1"/>
</dbReference>
<dbReference type="InterPro" id="IPR003141">
    <property type="entry name" value="Pol/His_phosphatase_N"/>
</dbReference>
<gene>
    <name evidence="12" type="primary">dnaE_2</name>
    <name evidence="12" type="ORF">GsuE55_37190</name>
</gene>
<dbReference type="PANTHER" id="PTHR32294:SF0">
    <property type="entry name" value="DNA POLYMERASE III SUBUNIT ALPHA"/>
    <property type="match status" value="1"/>
</dbReference>
<dbReference type="Gene3D" id="2.40.50.140">
    <property type="entry name" value="Nucleic acid-binding proteins"/>
    <property type="match status" value="1"/>
</dbReference>
<dbReference type="NCBIfam" id="NF005298">
    <property type="entry name" value="PRK06826.1"/>
    <property type="match status" value="1"/>
</dbReference>
<evidence type="ECO:0000313" key="12">
    <source>
        <dbReference type="EMBL" id="BBW98886.1"/>
    </source>
</evidence>
<keyword evidence="12" id="KW-0614">Plasmid</keyword>
<evidence type="ECO:0000256" key="6">
    <source>
        <dbReference type="ARBA" id="ARBA00022695"/>
    </source>
</evidence>
<protein>
    <recommendedName>
        <fullName evidence="4">DNA polymerase III subunit alpha</fullName>
        <ecNumber evidence="3">2.7.7.7</ecNumber>
    </recommendedName>
</protein>
<evidence type="ECO:0000256" key="5">
    <source>
        <dbReference type="ARBA" id="ARBA00022679"/>
    </source>
</evidence>
<dbReference type="GO" id="GO:0003676">
    <property type="term" value="F:nucleic acid binding"/>
    <property type="evidence" value="ECO:0007669"/>
    <property type="project" value="InterPro"/>
</dbReference>
<comment type="catalytic activity">
    <reaction evidence="10">
        <text>DNA(n) + a 2'-deoxyribonucleoside 5'-triphosphate = DNA(n+1) + diphosphate</text>
        <dbReference type="Rhea" id="RHEA:22508"/>
        <dbReference type="Rhea" id="RHEA-COMP:17339"/>
        <dbReference type="Rhea" id="RHEA-COMP:17340"/>
        <dbReference type="ChEBI" id="CHEBI:33019"/>
        <dbReference type="ChEBI" id="CHEBI:61560"/>
        <dbReference type="ChEBI" id="CHEBI:173112"/>
        <dbReference type="EC" id="2.7.7.7"/>
    </reaction>
</comment>
<comment type="similarity">
    <text evidence="2">Belongs to the DNA polymerase type-C family. DnaE subfamily.</text>
</comment>
<organism evidence="12 13">
    <name type="scientific">Geobacillus subterraneus</name>
    <dbReference type="NCBI Taxonomy" id="129338"/>
    <lineage>
        <taxon>Bacteria</taxon>
        <taxon>Bacillati</taxon>
        <taxon>Bacillota</taxon>
        <taxon>Bacilli</taxon>
        <taxon>Bacillales</taxon>
        <taxon>Anoxybacillaceae</taxon>
        <taxon>Geobacillus</taxon>
    </lineage>
</organism>
<evidence type="ECO:0000256" key="3">
    <source>
        <dbReference type="ARBA" id="ARBA00012417"/>
    </source>
</evidence>
<dbReference type="InterPro" id="IPR012340">
    <property type="entry name" value="NA-bd_OB-fold"/>
</dbReference>
<dbReference type="Pfam" id="PF01336">
    <property type="entry name" value="tRNA_anti-codon"/>
    <property type="match status" value="1"/>
</dbReference>
<reference evidence="13" key="1">
    <citation type="journal article" date="2020" name="Microbiol. Resour. Announc.">
        <title>Complete Genome Sequence of Geobacillus sp. Strain E55-1, Isolated from Mine Geyser in Japan.</title>
        <authorList>
            <person name="Miyazaki K."/>
            <person name="Hase E."/>
            <person name="Tokito N."/>
        </authorList>
    </citation>
    <scope>NUCLEOTIDE SEQUENCE [LARGE SCALE GENOMIC DNA]</scope>
    <source>
        <strain evidence="13">E55-1</strain>
        <plasmid evidence="13">pGspE55-1</plasmid>
    </source>
</reference>
<dbReference type="InterPro" id="IPR004365">
    <property type="entry name" value="NA-bd_OB_tRNA"/>
</dbReference>
<dbReference type="GO" id="GO:0006260">
    <property type="term" value="P:DNA replication"/>
    <property type="evidence" value="ECO:0007669"/>
    <property type="project" value="UniProtKB-KW"/>
</dbReference>
<evidence type="ECO:0000313" key="13">
    <source>
        <dbReference type="Proteomes" id="UP000501421"/>
    </source>
</evidence>
<evidence type="ECO:0000259" key="11">
    <source>
        <dbReference type="SMART" id="SM00481"/>
    </source>
</evidence>
<name>A0A679FYU2_9BACL</name>
<dbReference type="CDD" id="cd04485">
    <property type="entry name" value="DnaE_OBF"/>
    <property type="match status" value="1"/>
</dbReference>
<dbReference type="Gene3D" id="3.20.20.140">
    <property type="entry name" value="Metal-dependent hydrolases"/>
    <property type="match status" value="1"/>
</dbReference>
<dbReference type="Pfam" id="PF07733">
    <property type="entry name" value="DNA_pol3_alpha"/>
    <property type="match status" value="1"/>
</dbReference>
<keyword evidence="13" id="KW-1185">Reference proteome</keyword>
<proteinExistence type="inferred from homology"/>
<dbReference type="InterPro" id="IPR040982">
    <property type="entry name" value="DNA_pol3_finger"/>
</dbReference>